<dbReference type="PATRIC" id="fig|1219045.3.peg.851"/>
<name>A0A086PD76_SPHHM</name>
<dbReference type="EMBL" id="JFZA02000004">
    <property type="protein sequence ID" value="KFG91344.1"/>
    <property type="molecule type" value="Genomic_DNA"/>
</dbReference>
<dbReference type="AlphaFoldDB" id="A0A086PD76"/>
<accession>A0A086PD76</accession>
<proteinExistence type="predicted"/>
<reference evidence="2" key="1">
    <citation type="submission" date="2014-08" db="EMBL/GenBank/DDBJ databases">
        <title>Draft genome sequences of Sphingobium herbicidovorans.</title>
        <authorList>
            <person name="Gan H.M."/>
            <person name="Gan H.Y."/>
            <person name="Savka M.A."/>
        </authorList>
    </citation>
    <scope>NUCLEOTIDE SEQUENCE [LARGE SCALE GENOMIC DNA]</scope>
    <source>
        <strain evidence="2">NBRC 16415</strain>
    </source>
</reference>
<feature type="domain" description="Extensin-like C-terminal" evidence="1">
    <location>
        <begin position="84"/>
        <end position="254"/>
    </location>
</feature>
<dbReference type="Proteomes" id="UP000024284">
    <property type="component" value="Unassembled WGS sequence"/>
</dbReference>
<evidence type="ECO:0000259" key="1">
    <source>
        <dbReference type="Pfam" id="PF06904"/>
    </source>
</evidence>
<comment type="caution">
    <text evidence="2">The sequence shown here is derived from an EMBL/GenBank/DDBJ whole genome shotgun (WGS) entry which is preliminary data.</text>
</comment>
<keyword evidence="3" id="KW-1185">Reference proteome</keyword>
<sequence length="254" mass="27410">MSGCDEPLPPLTQKAASRGKWLIMKERAWGKVAVRGLGRAGLLALSFALASCGGDLVPRGRVERPSKPIKNKGSFAQPSMELRQCLVKLQSQSVLFTPLPDQNFGGGCSARGSVKLLDIGVPATNLGAMTCNLAANFAAWTRYGVQPAARLILGAEIEKIETFGTYNCRPIAGSGKLSEHALSNAVDVSAFVLSDGRRITIEQGWNGDRQTRQFLEIVRASACKRFRTVLSPDYNAAHRDHFHFDMGGSGGFCR</sequence>
<gene>
    <name evidence="2" type="ORF">BV98_000835</name>
</gene>
<evidence type="ECO:0000313" key="3">
    <source>
        <dbReference type="Proteomes" id="UP000024284"/>
    </source>
</evidence>
<protein>
    <submittedName>
        <fullName evidence="2">Extensin family protein</fullName>
    </submittedName>
</protein>
<dbReference type="InterPro" id="IPR009683">
    <property type="entry name" value="Extensin-like_C"/>
</dbReference>
<dbReference type="eggNOG" id="COG3921">
    <property type="taxonomic scope" value="Bacteria"/>
</dbReference>
<dbReference type="STRING" id="76947.GCA_002080435_01954"/>
<organism evidence="2 3">
    <name type="scientific">Sphingobium herbicidovorans (strain ATCC 700291 / DSM 11019 / CCUG 56400 / KCTC 2939 / LMG 18315 / NBRC 16415 / MH)</name>
    <name type="common">Sphingomonas herbicidovorans</name>
    <dbReference type="NCBI Taxonomy" id="1219045"/>
    <lineage>
        <taxon>Bacteria</taxon>
        <taxon>Pseudomonadati</taxon>
        <taxon>Pseudomonadota</taxon>
        <taxon>Alphaproteobacteria</taxon>
        <taxon>Sphingomonadales</taxon>
        <taxon>Sphingomonadaceae</taxon>
        <taxon>Sphingobium</taxon>
    </lineage>
</organism>
<evidence type="ECO:0000313" key="2">
    <source>
        <dbReference type="EMBL" id="KFG91344.1"/>
    </source>
</evidence>
<dbReference type="Pfam" id="PF06904">
    <property type="entry name" value="Extensin-like_C"/>
    <property type="match status" value="1"/>
</dbReference>